<dbReference type="GO" id="GO:0045505">
    <property type="term" value="F:dynein intermediate chain binding"/>
    <property type="evidence" value="ECO:0007669"/>
    <property type="project" value="InterPro"/>
</dbReference>
<dbReference type="GO" id="GO:0051959">
    <property type="term" value="F:dynein light intermediate chain binding"/>
    <property type="evidence" value="ECO:0007669"/>
    <property type="project" value="InterPro"/>
</dbReference>
<dbReference type="GO" id="GO:0060294">
    <property type="term" value="P:cilium movement involved in cell motility"/>
    <property type="evidence" value="ECO:0007669"/>
    <property type="project" value="TreeGrafter"/>
</dbReference>
<dbReference type="InterPro" id="IPR026983">
    <property type="entry name" value="DHC"/>
</dbReference>
<dbReference type="PANTHER" id="PTHR10676:SF310">
    <property type="entry name" value="DYNEIN AXONEMAL HEAVY CHAIN 7"/>
    <property type="match status" value="1"/>
</dbReference>
<proteinExistence type="predicted"/>
<gene>
    <name evidence="2" type="primary">DNAH7_5</name>
    <name evidence="2" type="ORF">K0M31_018026</name>
</gene>
<name>A0AA40FDC0_9HYME</name>
<sequence>MSVAVVIVASEANAIRAECDADLQEVMPILNAANDALNTLTPQDIQIVRSMKRPPAGVRLVMEAVCILKV</sequence>
<dbReference type="EMBL" id="JAHYIQ010000061">
    <property type="protein sequence ID" value="KAK1116865.1"/>
    <property type="molecule type" value="Genomic_DNA"/>
</dbReference>
<evidence type="ECO:0000313" key="2">
    <source>
        <dbReference type="EMBL" id="KAK1116865.1"/>
    </source>
</evidence>
<protein>
    <submittedName>
        <fullName evidence="2">Dynein heavy chain 7, axonemal</fullName>
    </submittedName>
</protein>
<accession>A0AA40FDC0</accession>
<comment type="caution">
    <text evidence="2">The sequence shown here is derived from an EMBL/GenBank/DDBJ whole genome shotgun (WGS) entry which is preliminary data.</text>
</comment>
<evidence type="ECO:0000313" key="3">
    <source>
        <dbReference type="Proteomes" id="UP001177670"/>
    </source>
</evidence>
<evidence type="ECO:0000259" key="1">
    <source>
        <dbReference type="Pfam" id="PF12777"/>
    </source>
</evidence>
<dbReference type="Pfam" id="PF12777">
    <property type="entry name" value="MT"/>
    <property type="match status" value="1"/>
</dbReference>
<dbReference type="PANTHER" id="PTHR10676">
    <property type="entry name" value="DYNEIN HEAVY CHAIN FAMILY PROTEIN"/>
    <property type="match status" value="1"/>
</dbReference>
<dbReference type="Gene3D" id="1.20.920.60">
    <property type="match status" value="1"/>
</dbReference>
<organism evidence="2 3">
    <name type="scientific">Melipona bicolor</name>
    <dbReference type="NCBI Taxonomy" id="60889"/>
    <lineage>
        <taxon>Eukaryota</taxon>
        <taxon>Metazoa</taxon>
        <taxon>Ecdysozoa</taxon>
        <taxon>Arthropoda</taxon>
        <taxon>Hexapoda</taxon>
        <taxon>Insecta</taxon>
        <taxon>Pterygota</taxon>
        <taxon>Neoptera</taxon>
        <taxon>Endopterygota</taxon>
        <taxon>Hymenoptera</taxon>
        <taxon>Apocrita</taxon>
        <taxon>Aculeata</taxon>
        <taxon>Apoidea</taxon>
        <taxon>Anthophila</taxon>
        <taxon>Apidae</taxon>
        <taxon>Melipona</taxon>
    </lineage>
</organism>
<dbReference type="GO" id="GO:0008569">
    <property type="term" value="F:minus-end-directed microtubule motor activity"/>
    <property type="evidence" value="ECO:0007669"/>
    <property type="project" value="TreeGrafter"/>
</dbReference>
<reference evidence="2" key="1">
    <citation type="submission" date="2021-10" db="EMBL/GenBank/DDBJ databases">
        <title>Melipona bicolor Genome sequencing and assembly.</title>
        <authorList>
            <person name="Araujo N.S."/>
            <person name="Arias M.C."/>
        </authorList>
    </citation>
    <scope>NUCLEOTIDE SEQUENCE</scope>
    <source>
        <strain evidence="2">USP_2M_L1-L4_2017</strain>
        <tissue evidence="2">Whole body</tissue>
    </source>
</reference>
<dbReference type="Proteomes" id="UP001177670">
    <property type="component" value="Unassembled WGS sequence"/>
</dbReference>
<keyword evidence="3" id="KW-1185">Reference proteome</keyword>
<dbReference type="InterPro" id="IPR024743">
    <property type="entry name" value="Dynein_HC_stalk"/>
</dbReference>
<dbReference type="GO" id="GO:0097729">
    <property type="term" value="C:9+2 motile cilium"/>
    <property type="evidence" value="ECO:0007669"/>
    <property type="project" value="TreeGrafter"/>
</dbReference>
<feature type="domain" description="Dynein heavy chain coiled coil stalk" evidence="1">
    <location>
        <begin position="4"/>
        <end position="69"/>
    </location>
</feature>
<dbReference type="GO" id="GO:0036156">
    <property type="term" value="C:inner dynein arm"/>
    <property type="evidence" value="ECO:0007669"/>
    <property type="project" value="TreeGrafter"/>
</dbReference>
<dbReference type="AlphaFoldDB" id="A0AA40FDC0"/>